<dbReference type="GO" id="GO:0006508">
    <property type="term" value="P:proteolysis"/>
    <property type="evidence" value="ECO:0007669"/>
    <property type="project" value="UniProtKB-KW"/>
</dbReference>
<dbReference type="AlphaFoldDB" id="A0AB38XN51"/>
<keyword evidence="4" id="KW-0378">Hydrolase</keyword>
<dbReference type="InterPro" id="IPR032341">
    <property type="entry name" value="MITD1_C"/>
</dbReference>
<feature type="compositionally biased region" description="Low complexity" evidence="1">
    <location>
        <begin position="520"/>
        <end position="530"/>
    </location>
</feature>
<dbReference type="InterPro" id="IPR014061">
    <property type="entry name" value="BrxL-like"/>
</dbReference>
<dbReference type="GO" id="GO:0008233">
    <property type="term" value="F:peptidase activity"/>
    <property type="evidence" value="ECO:0007669"/>
    <property type="project" value="UniProtKB-KW"/>
</dbReference>
<proteinExistence type="predicted"/>
<evidence type="ECO:0000256" key="1">
    <source>
        <dbReference type="SAM" id="MobiDB-lite"/>
    </source>
</evidence>
<gene>
    <name evidence="4" type="primary">brxL</name>
    <name evidence="4" type="ORF">PIG85_08995</name>
</gene>
<dbReference type="InterPro" id="IPR046838">
    <property type="entry name" value="BrxL_N"/>
</dbReference>
<name>A0AB38XN51_9ACTO</name>
<dbReference type="Proteomes" id="UP001211044">
    <property type="component" value="Chromosome"/>
</dbReference>
<keyword evidence="4" id="KW-0645">Protease</keyword>
<dbReference type="InterPro" id="IPR038113">
    <property type="entry name" value="MITD1_C_sf"/>
</dbReference>
<sequence length="726" mass="80921">MSERNQLEAKAAEYFPGYIVRKDLVQQVKGNAVVPTYVLEFLLAQYCASTNEAEIAAGVESVRKILAKHYVNRGESELIKSRIREQRGYRIIDKVSVSLDERKDRYVAAFENLGVRDALVSDQTVQGNDRLLTGGVWCMADITYTADVAVGGKPKEGPWTVTNLNAIQLPFFDRDGYVAAREQFDTAEWIDLLIASIGFNPEKLSRRAKLLQLTRLIPYVERNYNLVELGPKGTGKSHIYSELSPHGMLVSGGEVTLAKLFINNTTRQIGLVGFWDVVAFDEFAGKKKVKQNLVDTMKNYLANKSFSRGDSPVTAEASMVFVGNTSNTVPAMLANSDLFESLPEAYHDTAYMDRIHYYIPGWEVDVIRPELFNRGYGFVVDYLAEALRAFRAEDYSGRFAQYFDLDREMSTRDRDAVRKTFSGLMKLVHPSGQASEHEVEDLLRYAIEGRRRVKEQILRLDATMRESGLHFSYAPASGGNPREVVTQEELDYPELFGRDAQDGLAEAASGEAASGERAKPAAAESAKVAATGPAKVEGAGPASCAGSAGNGGSGKQAAAGPRERRLEVPENKLGVSLQRLLVDYLVGAAKVEIVDPYVRMPYQVENLYEVLATILAVKPRGETVDVKLLTGCDREHLEWVDNQRDMLEQLQNNFAKYGLNFSFEIGKAGHDRKITTDTGWSIDLGRGLDIYQPWTSDGAFDPRRRVTHYRRTKAFTFTASRQEREN</sequence>
<dbReference type="Pfam" id="PF16565">
    <property type="entry name" value="MIT_C"/>
    <property type="match status" value="1"/>
</dbReference>
<feature type="region of interest" description="Disordered" evidence="1">
    <location>
        <begin position="504"/>
        <end position="564"/>
    </location>
</feature>
<feature type="compositionally biased region" description="Low complexity" evidence="1">
    <location>
        <begin position="538"/>
        <end position="547"/>
    </location>
</feature>
<protein>
    <submittedName>
        <fullName evidence="4">BREX system Lon protease-like protein BrxL</fullName>
    </submittedName>
</protein>
<accession>A0AB38XN51</accession>
<evidence type="ECO:0000259" key="2">
    <source>
        <dbReference type="Pfam" id="PF16565"/>
    </source>
</evidence>
<dbReference type="RefSeq" id="WP_004808432.1">
    <property type="nucleotide sequence ID" value="NZ_CP116394.1"/>
</dbReference>
<dbReference type="Gene3D" id="3.30.870.30">
    <property type="entry name" value="MITD, C-terminal phospholipase D-like domain"/>
    <property type="match status" value="1"/>
</dbReference>
<dbReference type="EMBL" id="CP116394">
    <property type="protein sequence ID" value="WCE45768.1"/>
    <property type="molecule type" value="Genomic_DNA"/>
</dbReference>
<evidence type="ECO:0000259" key="3">
    <source>
        <dbReference type="Pfam" id="PF20442"/>
    </source>
</evidence>
<dbReference type="KEGG" id="wne:PIG85_08995"/>
<reference evidence="4" key="1">
    <citation type="submission" date="2023-01" db="EMBL/GenBank/DDBJ databases">
        <title>Comparative Genomic Analysis of the Clinically-Derived Winkia Strain NY0527 Provides Evidence into the Taxonomic Reassignment of Winkia neuii and Characterizes Their Virulence Traits.</title>
        <authorList>
            <person name="Cai X."/>
            <person name="Peng Y."/>
            <person name="Li M."/>
            <person name="Qiu Y."/>
            <person name="Wang Y."/>
            <person name="Xu L."/>
            <person name="Hou Q."/>
        </authorList>
    </citation>
    <scope>NUCLEOTIDE SEQUENCE</scope>
    <source>
        <strain evidence="4">NY0527</strain>
    </source>
</reference>
<dbReference type="Pfam" id="PF20442">
    <property type="entry name" value="BrxL_N"/>
    <property type="match status" value="1"/>
</dbReference>
<dbReference type="NCBIfam" id="TIGR02688">
    <property type="entry name" value="BREX system Lon protease-like protein BrxL"/>
    <property type="match status" value="1"/>
</dbReference>
<feature type="domain" description="MITD1 C-terminal phospholipase D-like" evidence="2">
    <location>
        <begin position="574"/>
        <end position="717"/>
    </location>
</feature>
<dbReference type="Pfam" id="PF13337">
    <property type="entry name" value="BrxL_ATPase"/>
    <property type="match status" value="1"/>
</dbReference>
<organism evidence="4 5">
    <name type="scientific">Winkia neuii subsp. anitrata</name>
    <dbReference type="NCBI Taxonomy" id="29318"/>
    <lineage>
        <taxon>Bacteria</taxon>
        <taxon>Bacillati</taxon>
        <taxon>Actinomycetota</taxon>
        <taxon>Actinomycetes</taxon>
        <taxon>Actinomycetales</taxon>
        <taxon>Actinomycetaceae</taxon>
        <taxon>Winkia</taxon>
    </lineage>
</organism>
<evidence type="ECO:0000313" key="4">
    <source>
        <dbReference type="EMBL" id="WCE45768.1"/>
    </source>
</evidence>
<evidence type="ECO:0000313" key="5">
    <source>
        <dbReference type="Proteomes" id="UP001211044"/>
    </source>
</evidence>
<feature type="domain" description="BREX system Lon protease-like BrxL N-terminal" evidence="3">
    <location>
        <begin position="13"/>
        <end position="144"/>
    </location>
</feature>